<sequence>MTDFLESVRPVEPMSTEGGVAADAGDGATEPSVRQLLAELAHLEDVVRAAGTSLDDPEVLAAMAREQEIIDELHHRNP</sequence>
<reference evidence="2" key="1">
    <citation type="submission" date="2024-05" db="EMBL/GenBank/DDBJ databases">
        <authorList>
            <person name="Kim S."/>
            <person name="Heo J."/>
            <person name="Choi H."/>
            <person name="Choi Y."/>
            <person name="Kwon S.-W."/>
            <person name="Kim Y."/>
        </authorList>
    </citation>
    <scope>NUCLEOTIDE SEQUENCE</scope>
    <source>
        <strain evidence="2">KACC 23699</strain>
    </source>
</reference>
<evidence type="ECO:0000256" key="1">
    <source>
        <dbReference type="SAM" id="MobiDB-lite"/>
    </source>
</evidence>
<name>A0AAU7JXJ6_9MICO</name>
<proteinExistence type="predicted"/>
<protein>
    <submittedName>
        <fullName evidence="2">Uncharacterized protein</fullName>
    </submittedName>
</protein>
<dbReference type="RefSeq" id="WP_406832386.1">
    <property type="nucleotide sequence ID" value="NZ_CP157483.1"/>
</dbReference>
<feature type="compositionally biased region" description="Low complexity" evidence="1">
    <location>
        <begin position="18"/>
        <end position="28"/>
    </location>
</feature>
<gene>
    <name evidence="2" type="ORF">ABEG17_06060</name>
</gene>
<accession>A0AAU7JXJ6</accession>
<organism evidence="2">
    <name type="scientific">Pedococcus sp. KACC 23699</name>
    <dbReference type="NCBI Taxonomy" id="3149228"/>
    <lineage>
        <taxon>Bacteria</taxon>
        <taxon>Bacillati</taxon>
        <taxon>Actinomycetota</taxon>
        <taxon>Actinomycetes</taxon>
        <taxon>Micrococcales</taxon>
        <taxon>Intrasporangiaceae</taxon>
        <taxon>Pedococcus</taxon>
    </lineage>
</organism>
<evidence type="ECO:0000313" key="2">
    <source>
        <dbReference type="EMBL" id="XBO44900.1"/>
    </source>
</evidence>
<feature type="region of interest" description="Disordered" evidence="1">
    <location>
        <begin position="1"/>
        <end position="28"/>
    </location>
</feature>
<dbReference type="AlphaFoldDB" id="A0AAU7JXJ6"/>
<dbReference type="EMBL" id="CP157483">
    <property type="protein sequence ID" value="XBO44900.1"/>
    <property type="molecule type" value="Genomic_DNA"/>
</dbReference>